<dbReference type="OrthoDB" id="9800634at2"/>
<dbReference type="AlphaFoldDB" id="A0A1H3CU41"/>
<dbReference type="EMBL" id="FNOT01000002">
    <property type="protein sequence ID" value="SDX57663.1"/>
    <property type="molecule type" value="Genomic_DNA"/>
</dbReference>
<dbReference type="InterPro" id="IPR051321">
    <property type="entry name" value="PHA/PHB_synthase"/>
</dbReference>
<dbReference type="Proteomes" id="UP000198921">
    <property type="component" value="Unassembled WGS sequence"/>
</dbReference>
<name>A0A1H3CU41_9ACTN</name>
<dbReference type="SUPFAM" id="SSF53474">
    <property type="entry name" value="alpha/beta-Hydrolases"/>
    <property type="match status" value="1"/>
</dbReference>
<dbReference type="InterPro" id="IPR010915">
    <property type="entry name" value="PHB_depoly_PhaZ"/>
</dbReference>
<accession>A0A1H3CU41</accession>
<dbReference type="Gene3D" id="3.40.50.1820">
    <property type="entry name" value="alpha/beta hydrolase"/>
    <property type="match status" value="1"/>
</dbReference>
<protein>
    <submittedName>
        <fullName evidence="2">Polyhydroxyalkanoate depolymerase, intracellular</fullName>
    </submittedName>
</protein>
<evidence type="ECO:0000313" key="3">
    <source>
        <dbReference type="Proteomes" id="UP000198921"/>
    </source>
</evidence>
<evidence type="ECO:0000259" key="1">
    <source>
        <dbReference type="Pfam" id="PF06850"/>
    </source>
</evidence>
<keyword evidence="3" id="KW-1185">Reference proteome</keyword>
<feature type="domain" description="PHB de-polymerase C-terminal" evidence="1">
    <location>
        <begin position="203"/>
        <end position="403"/>
    </location>
</feature>
<dbReference type="NCBIfam" id="TIGR01849">
    <property type="entry name" value="PHB_depoly_PhaZ"/>
    <property type="match status" value="1"/>
</dbReference>
<dbReference type="PANTHER" id="PTHR36837:SF4">
    <property type="entry name" value="BLR0908 PROTEIN"/>
    <property type="match status" value="1"/>
</dbReference>
<dbReference type="Pfam" id="PF06850">
    <property type="entry name" value="PHB_depo_C"/>
    <property type="match status" value="1"/>
</dbReference>
<evidence type="ECO:0000313" key="2">
    <source>
        <dbReference type="EMBL" id="SDX57663.1"/>
    </source>
</evidence>
<dbReference type="PANTHER" id="PTHR36837">
    <property type="entry name" value="POLY(3-HYDROXYALKANOATE) POLYMERASE SUBUNIT PHAC"/>
    <property type="match status" value="1"/>
</dbReference>
<dbReference type="InterPro" id="IPR029058">
    <property type="entry name" value="AB_hydrolase_fold"/>
</dbReference>
<gene>
    <name evidence="2" type="ORF">SAMN05660209_00748</name>
</gene>
<proteinExistence type="predicted"/>
<reference evidence="3" key="1">
    <citation type="submission" date="2016-10" db="EMBL/GenBank/DDBJ databases">
        <authorList>
            <person name="Varghese N."/>
            <person name="Submissions S."/>
        </authorList>
    </citation>
    <scope>NUCLEOTIDE SEQUENCE [LARGE SCALE GENOMIC DNA]</scope>
    <source>
        <strain evidence="3">DSM 45422</strain>
    </source>
</reference>
<dbReference type="RefSeq" id="WP_091151611.1">
    <property type="nucleotide sequence ID" value="NZ_FNOT01000002.1"/>
</dbReference>
<dbReference type="STRING" id="1137993.SAMN05660209_00748"/>
<organism evidence="2 3">
    <name type="scientific">Geodermatophilus africanus</name>
    <dbReference type="NCBI Taxonomy" id="1137993"/>
    <lineage>
        <taxon>Bacteria</taxon>
        <taxon>Bacillati</taxon>
        <taxon>Actinomycetota</taxon>
        <taxon>Actinomycetes</taxon>
        <taxon>Geodermatophilales</taxon>
        <taxon>Geodermatophilaceae</taxon>
        <taxon>Geodermatophilus</taxon>
    </lineage>
</organism>
<dbReference type="InterPro" id="IPR009656">
    <property type="entry name" value="PHB_depo_C"/>
</dbReference>
<sequence>MLYSAYEMNRRMGAPLVAASEWTARALQGLPAPLGRTPAVRHMVAACDILANARPTHHRPAFGITTVPVGDREADVYERQALRTPFGTLLHFAKPSVTGQPRVLVVGPMSGHFTTLIRPTIKTLLSDHDVYVIDWHNARDIPASHGPFGLDQYIEHVMHALRHLGPDTHVVAVCQPAVPVLAAVALLAEDDDPAQPASVTLMAGPIDTRVNPNRVNTSATAKPLSWFERRVVDTVPARYAGAGRRVYPGVVQLTAFMSMNPRRHLTAHARLYRDLVTGNAARAATTRAFYDEYGAVMDVPAEFYLETVGRIFQQHELPQGRFTWRGRRVDPGAIRHTALLTVEGANDDICSPGQTEAAHRLCTGIPEERKRHHLQEKVGHYGVFSGSRWEAEVYPVVREFIAASRDREPATSLG</sequence>
<dbReference type="PIRSF" id="PIRSF020818">
    <property type="entry name" value="PHB_depoly_PhaZ"/>
    <property type="match status" value="1"/>
</dbReference>